<dbReference type="AlphaFoldDB" id="S6B2S0"/>
<dbReference type="InterPro" id="IPR016169">
    <property type="entry name" value="FAD-bd_PCMH_sub2"/>
</dbReference>
<keyword evidence="2" id="KW-0274">FAD</keyword>
<dbReference type="InterPro" id="IPR016164">
    <property type="entry name" value="FAD-linked_Oxase-like_C"/>
</dbReference>
<dbReference type="SUPFAM" id="SSF55103">
    <property type="entry name" value="FAD-linked oxidases, C-terminal domain"/>
    <property type="match status" value="1"/>
</dbReference>
<dbReference type="PROSITE" id="PS51387">
    <property type="entry name" value="FAD_PCMH"/>
    <property type="match status" value="1"/>
</dbReference>
<organism evidence="4 5">
    <name type="scientific">Sulfuricella denitrificans (strain DSM 22764 / NBRC 105220 / skB26)</name>
    <dbReference type="NCBI Taxonomy" id="1163617"/>
    <lineage>
        <taxon>Bacteria</taxon>
        <taxon>Pseudomonadati</taxon>
        <taxon>Pseudomonadota</taxon>
        <taxon>Betaproteobacteria</taxon>
        <taxon>Nitrosomonadales</taxon>
        <taxon>Sulfuricellaceae</taxon>
        <taxon>Sulfuricella</taxon>
    </lineage>
</organism>
<dbReference type="InterPro" id="IPR006094">
    <property type="entry name" value="Oxid_FAD_bind_N"/>
</dbReference>
<dbReference type="STRING" id="1163617.SCD_n01138"/>
<dbReference type="SUPFAM" id="SSF56176">
    <property type="entry name" value="FAD-binding/transporter-associated domain-like"/>
    <property type="match status" value="1"/>
</dbReference>
<dbReference type="RefSeq" id="WP_009206078.1">
    <property type="nucleotide sequence ID" value="NC_022357.1"/>
</dbReference>
<evidence type="ECO:0000256" key="1">
    <source>
        <dbReference type="ARBA" id="ARBA00022630"/>
    </source>
</evidence>
<dbReference type="NCBIfam" id="NF008439">
    <property type="entry name" value="PRK11282.1"/>
    <property type="match status" value="1"/>
</dbReference>
<dbReference type="GO" id="GO:0003824">
    <property type="term" value="F:catalytic activity"/>
    <property type="evidence" value="ECO:0007669"/>
    <property type="project" value="InterPro"/>
</dbReference>
<dbReference type="OrthoDB" id="9811557at2"/>
<dbReference type="KEGG" id="sdr:SCD_n01138"/>
<evidence type="ECO:0000256" key="2">
    <source>
        <dbReference type="ARBA" id="ARBA00022827"/>
    </source>
</evidence>
<evidence type="ECO:0000259" key="3">
    <source>
        <dbReference type="PROSITE" id="PS51387"/>
    </source>
</evidence>
<dbReference type="Pfam" id="PF01565">
    <property type="entry name" value="FAD_binding_4"/>
    <property type="match status" value="1"/>
</dbReference>
<gene>
    <name evidence="4" type="ORF">SCD_n01138</name>
</gene>
<dbReference type="PANTHER" id="PTHR11748:SF103">
    <property type="entry name" value="GLYCOLATE OXIDASE SUBUNIT GLCE"/>
    <property type="match status" value="1"/>
</dbReference>
<feature type="domain" description="FAD-binding PCMH-type" evidence="3">
    <location>
        <begin position="1"/>
        <end position="172"/>
    </location>
</feature>
<evidence type="ECO:0000313" key="5">
    <source>
        <dbReference type="Proteomes" id="UP000015559"/>
    </source>
</evidence>
<dbReference type="EMBL" id="AP013066">
    <property type="protein sequence ID" value="BAN34972.1"/>
    <property type="molecule type" value="Genomic_DNA"/>
</dbReference>
<dbReference type="GO" id="GO:0071949">
    <property type="term" value="F:FAD binding"/>
    <property type="evidence" value="ECO:0007669"/>
    <property type="project" value="InterPro"/>
</dbReference>
<name>S6B2S0_SULDS</name>
<sequence length="354" mass="38048">MADMDRSAALQQQVHNAIHAGTALNIRGSNSKHFLGRVADGEVLSLSEHRGMIEYDPRELVLTARAGTPLAEIESALAEASQMLTFEPPHFGEYATLGGTIACGLSGPRRPYAGAARDAVLGCKLINGKGELLRFGGQVMKNVAGYDVSRLMVGAHGTLGVLLEVSLKVLPRPASSLTVIHECPQAEAINQMSHLLSQPVPVDAACYHSGHCYVRLAGSEQAVRHAQKQLGGEALEKSAPFWLALREHQLSFFQSSKPLYRVLVKPATPPLPVAGSWLLDWGGAQRWLVSDEPVAVIRESVAAAGGHVSQFRASAQDEAVFQPLSAALLTIHQRLKNSFDPHRIFNPGRMVSGL</sequence>
<evidence type="ECO:0000313" key="4">
    <source>
        <dbReference type="EMBL" id="BAN34972.1"/>
    </source>
</evidence>
<proteinExistence type="predicted"/>
<protein>
    <submittedName>
        <fullName evidence="4">FAD linked oxidase domain protein</fullName>
    </submittedName>
</protein>
<reference evidence="4 5" key="1">
    <citation type="journal article" date="2012" name="Appl. Environ. Microbiol.">
        <title>Draft genome sequence of a psychrotolerant sulfur-oxidizing bacterium, Sulfuricella denitrificans skB26, and proteomic insights into cold adaptation.</title>
        <authorList>
            <person name="Watanabe T."/>
            <person name="Kojima H."/>
            <person name="Fukui M."/>
        </authorList>
    </citation>
    <scope>NUCLEOTIDE SEQUENCE [LARGE SCALE GENOMIC DNA]</scope>
    <source>
        <strain evidence="5">skB26</strain>
    </source>
</reference>
<dbReference type="HOGENOM" id="CLU_017779_0_0_4"/>
<dbReference type="InterPro" id="IPR016166">
    <property type="entry name" value="FAD-bd_PCMH"/>
</dbReference>
<keyword evidence="5" id="KW-1185">Reference proteome</keyword>
<dbReference type="Gene3D" id="3.30.465.10">
    <property type="match status" value="1"/>
</dbReference>
<dbReference type="InterPro" id="IPR036318">
    <property type="entry name" value="FAD-bd_PCMH-like_sf"/>
</dbReference>
<accession>S6B2S0</accession>
<keyword evidence="1" id="KW-0285">Flavoprotein</keyword>
<dbReference type="eggNOG" id="COG0277">
    <property type="taxonomic scope" value="Bacteria"/>
</dbReference>
<dbReference type="Proteomes" id="UP000015559">
    <property type="component" value="Chromosome"/>
</dbReference>
<dbReference type="PANTHER" id="PTHR11748">
    <property type="entry name" value="D-LACTATE DEHYDROGENASE"/>
    <property type="match status" value="1"/>
</dbReference>